<dbReference type="EMBL" id="SNVJ01000035">
    <property type="protein sequence ID" value="MXP65994.1"/>
    <property type="molecule type" value="Genomic_DNA"/>
</dbReference>
<feature type="transmembrane region" description="Helical" evidence="7">
    <location>
        <begin position="443"/>
        <end position="462"/>
    </location>
</feature>
<keyword evidence="4 7" id="KW-0812">Transmembrane</keyword>
<organism evidence="8 9">
    <name type="scientific">Teichococcus coralli</name>
    <dbReference type="NCBI Taxonomy" id="2545983"/>
    <lineage>
        <taxon>Bacteria</taxon>
        <taxon>Pseudomonadati</taxon>
        <taxon>Pseudomonadota</taxon>
        <taxon>Alphaproteobacteria</taxon>
        <taxon>Acetobacterales</taxon>
        <taxon>Roseomonadaceae</taxon>
        <taxon>Roseomonas</taxon>
    </lineage>
</organism>
<feature type="transmembrane region" description="Helical" evidence="7">
    <location>
        <begin position="12"/>
        <end position="30"/>
    </location>
</feature>
<evidence type="ECO:0000256" key="7">
    <source>
        <dbReference type="SAM" id="Phobius"/>
    </source>
</evidence>
<feature type="transmembrane region" description="Helical" evidence="7">
    <location>
        <begin position="109"/>
        <end position="126"/>
    </location>
</feature>
<evidence type="ECO:0000256" key="2">
    <source>
        <dbReference type="ARBA" id="ARBA00022448"/>
    </source>
</evidence>
<evidence type="ECO:0000313" key="9">
    <source>
        <dbReference type="Proteomes" id="UP000460715"/>
    </source>
</evidence>
<reference evidence="8 9" key="1">
    <citation type="submission" date="2019-03" db="EMBL/GenBank/DDBJ databases">
        <title>Roseomonas sp. a novel Roseomonas species isolated from Sea whip Gorgonian.</title>
        <authorList>
            <person name="Li F."/>
            <person name="Pan X."/>
            <person name="Huang S."/>
            <person name="Li Z."/>
            <person name="Meng B."/>
        </authorList>
    </citation>
    <scope>NUCLEOTIDE SEQUENCE [LARGE SCALE GENOMIC DNA]</scope>
    <source>
        <strain evidence="8 9">M0104</strain>
    </source>
</reference>
<dbReference type="InterPro" id="IPR006726">
    <property type="entry name" value="PHBA_efflux_AaeB/fusaric-R"/>
</dbReference>
<feature type="transmembrane region" description="Helical" evidence="7">
    <location>
        <begin position="58"/>
        <end position="77"/>
    </location>
</feature>
<dbReference type="PANTHER" id="PTHR30509:SF9">
    <property type="entry name" value="MULTIDRUG RESISTANCE PROTEIN MDTO"/>
    <property type="match status" value="1"/>
</dbReference>
<comment type="caution">
    <text evidence="8">The sequence shown here is derived from an EMBL/GenBank/DDBJ whole genome shotgun (WGS) entry which is preliminary data.</text>
</comment>
<evidence type="ECO:0000256" key="4">
    <source>
        <dbReference type="ARBA" id="ARBA00022692"/>
    </source>
</evidence>
<evidence type="ECO:0000256" key="6">
    <source>
        <dbReference type="ARBA" id="ARBA00023136"/>
    </source>
</evidence>
<feature type="transmembrane region" description="Helical" evidence="7">
    <location>
        <begin position="83"/>
        <end position="102"/>
    </location>
</feature>
<feature type="transmembrane region" description="Helical" evidence="7">
    <location>
        <begin position="418"/>
        <end position="437"/>
    </location>
</feature>
<feature type="transmembrane region" description="Helical" evidence="7">
    <location>
        <begin position="493"/>
        <end position="517"/>
    </location>
</feature>
<keyword evidence="2" id="KW-0813">Transport</keyword>
<feature type="transmembrane region" description="Helical" evidence="7">
    <location>
        <begin position="138"/>
        <end position="158"/>
    </location>
</feature>
<dbReference type="Proteomes" id="UP000460715">
    <property type="component" value="Unassembled WGS sequence"/>
</dbReference>
<evidence type="ECO:0000256" key="3">
    <source>
        <dbReference type="ARBA" id="ARBA00022475"/>
    </source>
</evidence>
<feature type="transmembrane region" description="Helical" evidence="7">
    <location>
        <begin position="363"/>
        <end position="384"/>
    </location>
</feature>
<dbReference type="GO" id="GO:0005886">
    <property type="term" value="C:plasma membrane"/>
    <property type="evidence" value="ECO:0007669"/>
    <property type="project" value="UniProtKB-SubCell"/>
</dbReference>
<sequence length="685" mass="72911">MPAFPGRADWLFSLRSFAAATLALWIAFSLDLPRPYWAVGTVYIVSQTFAGALRAKALWRLVGTFCGGAFSVLVMPALINEPILFSLAVALWIGLCLAASLYDPTQRSYGFLLSGYTAALICFPIVDHPGTIFDTAIYRVVETSLGILCALLLHGFLFPRPSAPRLLAATQAWLKDLARYGADSLTSPHDPARFSAERRRIGRDGAALFVLFQQARYEAPGRGAQLLWLPRLHERARALPTLLTAIGERVRTLAALDPAAAAALRPLLADMAGWMAHSIEAPAGPARTLSAHRMEGRLREVEQLDIPADPWAALVREGLLERLRELVGQWRECRLLTERLLAARPQEPAPSDPARPPGHVDPLLVGLSGLAAGLALLLGCAFWIGTGWAHGSSVPMMGAVALCIFGQFDDPAPALKKFIAGSLLAVLIAGLYQFAVLPMIDGFPLLILALAPTYLVAGALIAQPATMGPALAVAVTTPTVMSLQEIYSPAADFATYLDGGLATAAGLVLALAVARLVRSFGVSWRVRRLVAADRRDLASMAEGRAPADLRRILGVMLDRFEALAARLSAIDAQTVRLTELADLRAAVNVLRLREGMAGLPAPARAATEAILAAVAAEARGRLPASALLERLDAALLACMAAGTRTARRATLALSGLRLALFPDAAPPALRPGDAPRPEPARNLVA</sequence>
<proteinExistence type="predicted"/>
<dbReference type="PANTHER" id="PTHR30509">
    <property type="entry name" value="P-HYDROXYBENZOIC ACID EFFLUX PUMP SUBUNIT-RELATED"/>
    <property type="match status" value="1"/>
</dbReference>
<dbReference type="AlphaFoldDB" id="A0A845BIU7"/>
<evidence type="ECO:0000313" key="8">
    <source>
        <dbReference type="EMBL" id="MXP65994.1"/>
    </source>
</evidence>
<keyword evidence="5 7" id="KW-1133">Transmembrane helix</keyword>
<accession>A0A845BIU7</accession>
<gene>
    <name evidence="8" type="ORF">E0493_21845</name>
</gene>
<dbReference type="GO" id="GO:0022857">
    <property type="term" value="F:transmembrane transporter activity"/>
    <property type="evidence" value="ECO:0007669"/>
    <property type="project" value="InterPro"/>
</dbReference>
<comment type="subcellular location">
    <subcellularLocation>
        <location evidence="1">Cell membrane</location>
        <topology evidence="1">Multi-pass membrane protein</topology>
    </subcellularLocation>
</comment>
<keyword evidence="9" id="KW-1185">Reference proteome</keyword>
<dbReference type="Pfam" id="PF04632">
    <property type="entry name" value="FUSC"/>
    <property type="match status" value="1"/>
</dbReference>
<name>A0A845BIU7_9PROT</name>
<dbReference type="RefSeq" id="WP_160939403.1">
    <property type="nucleotide sequence ID" value="NZ_SNVJ01000035.1"/>
</dbReference>
<protein>
    <submittedName>
        <fullName evidence="8">FUSC family protein</fullName>
    </submittedName>
</protein>
<dbReference type="OrthoDB" id="9807111at2"/>
<evidence type="ECO:0000256" key="5">
    <source>
        <dbReference type="ARBA" id="ARBA00022989"/>
    </source>
</evidence>
<evidence type="ECO:0000256" key="1">
    <source>
        <dbReference type="ARBA" id="ARBA00004651"/>
    </source>
</evidence>
<keyword evidence="3" id="KW-1003">Cell membrane</keyword>
<keyword evidence="6 7" id="KW-0472">Membrane</keyword>